<reference evidence="2" key="1">
    <citation type="submission" date="2024-04" db="EMBL/GenBank/DDBJ databases">
        <title>Salinicola lusitanus LLJ914,a marine bacterium isolated from the Okinawa Trough.</title>
        <authorList>
            <person name="Li J."/>
        </authorList>
    </citation>
    <scope>NUCLEOTIDE SEQUENCE [LARGE SCALE GENOMIC DNA]</scope>
</reference>
<name>A0AAW0PZP8_9GOBI</name>
<evidence type="ECO:0000313" key="1">
    <source>
        <dbReference type="EMBL" id="KAK7944986.1"/>
    </source>
</evidence>
<gene>
    <name evidence="1" type="ORF">WMY93_000714</name>
</gene>
<organism evidence="1 2">
    <name type="scientific">Mugilogobius chulae</name>
    <name type="common">yellowstripe goby</name>
    <dbReference type="NCBI Taxonomy" id="88201"/>
    <lineage>
        <taxon>Eukaryota</taxon>
        <taxon>Metazoa</taxon>
        <taxon>Chordata</taxon>
        <taxon>Craniata</taxon>
        <taxon>Vertebrata</taxon>
        <taxon>Euteleostomi</taxon>
        <taxon>Actinopterygii</taxon>
        <taxon>Neopterygii</taxon>
        <taxon>Teleostei</taxon>
        <taxon>Neoteleostei</taxon>
        <taxon>Acanthomorphata</taxon>
        <taxon>Gobiaria</taxon>
        <taxon>Gobiiformes</taxon>
        <taxon>Gobioidei</taxon>
        <taxon>Gobiidae</taxon>
        <taxon>Gobionellinae</taxon>
        <taxon>Mugilogobius</taxon>
    </lineage>
</organism>
<dbReference type="EMBL" id="JBBPFD010000001">
    <property type="protein sequence ID" value="KAK7944986.1"/>
    <property type="molecule type" value="Genomic_DNA"/>
</dbReference>
<comment type="caution">
    <text evidence="1">The sequence shown here is derived from an EMBL/GenBank/DDBJ whole genome shotgun (WGS) entry which is preliminary data.</text>
</comment>
<accession>A0AAW0PZP8</accession>
<proteinExistence type="predicted"/>
<evidence type="ECO:0000313" key="2">
    <source>
        <dbReference type="Proteomes" id="UP001460270"/>
    </source>
</evidence>
<evidence type="ECO:0008006" key="3">
    <source>
        <dbReference type="Google" id="ProtNLM"/>
    </source>
</evidence>
<dbReference type="Proteomes" id="UP001460270">
    <property type="component" value="Unassembled WGS sequence"/>
</dbReference>
<dbReference type="GO" id="GO:0099072">
    <property type="term" value="P:regulation of postsynaptic membrane neurotransmitter receptor levels"/>
    <property type="evidence" value="ECO:0007669"/>
    <property type="project" value="TreeGrafter"/>
</dbReference>
<dbReference type="GO" id="GO:1900449">
    <property type="term" value="P:regulation of glutamate receptor signaling pathway"/>
    <property type="evidence" value="ECO:0007669"/>
    <property type="project" value="InterPro"/>
</dbReference>
<protein>
    <recommendedName>
        <fullName evidence="3">Ferric-chelate reductase 1</fullName>
    </recommendedName>
</protein>
<sequence length="268" mass="28618">MICKRISPLVSRSGCGVDKLCIETPQSCDPSNSSSPCLFTSAVVTSTDIGLSLSGESEGYVALGLTNSSSMIFEEWVATCTTVNISLSKTGNHDATSVWHRWNSWFALCSITFTLQFINEDVKDVSVFFVCGKRSGTFFFETAQRNNSLQNAPLTKSNMTVEEVKGELAGNVTKCTFKVQRANLKRATNSDTMFEVILGTGPVNGNDLGALKVDLKTEAIDLSNVTTVITTTAAPTTTATTVPGGAVRASALLTALILPLLLTFTLMT</sequence>
<dbReference type="AlphaFoldDB" id="A0AAW0PZP8"/>
<keyword evidence="2" id="KW-1185">Reference proteome</keyword>
<dbReference type="PANTHER" id="PTHR46902:SF1">
    <property type="entry name" value="DOMON DOMAIN-CONTAINING PROTEIN FRRS1L"/>
    <property type="match status" value="1"/>
</dbReference>
<dbReference type="InterPro" id="IPR042789">
    <property type="entry name" value="FRRS1L"/>
</dbReference>
<dbReference type="PANTHER" id="PTHR46902">
    <property type="entry name" value="DOMON DOMAIN-CONTAINING PROTEIN FRRS1L"/>
    <property type="match status" value="1"/>
</dbReference>